<evidence type="ECO:0000259" key="1">
    <source>
        <dbReference type="Pfam" id="PF01037"/>
    </source>
</evidence>
<keyword evidence="3" id="KW-1185">Reference proteome</keyword>
<reference evidence="2 3" key="1">
    <citation type="journal article" date="2016" name="Sci. Rep.">
        <title>Metabolic traits of an uncultured archaeal lineage -MSBL1- from brine pools of the Red Sea.</title>
        <authorList>
            <person name="Mwirichia R."/>
            <person name="Alam I."/>
            <person name="Rashid M."/>
            <person name="Vinu M."/>
            <person name="Ba-Alawi W."/>
            <person name="Anthony Kamau A."/>
            <person name="Kamanda Ngugi D."/>
            <person name="Goker M."/>
            <person name="Klenk H.P."/>
            <person name="Bajic V."/>
            <person name="Stingl U."/>
        </authorList>
    </citation>
    <scope>NUCLEOTIDE SEQUENCE [LARGE SCALE GENOMIC DNA]</scope>
    <source>
        <strain evidence="2">SCGC-AAA259M10</strain>
    </source>
</reference>
<feature type="domain" description="Transcription regulator AsnC/Lrp ligand binding" evidence="1">
    <location>
        <begin position="9"/>
        <end position="78"/>
    </location>
</feature>
<name>A0A133UYL5_9EURY</name>
<dbReference type="Pfam" id="PF01037">
    <property type="entry name" value="AsnC_trans_reg"/>
    <property type="match status" value="1"/>
</dbReference>
<dbReference type="InterPro" id="IPR019887">
    <property type="entry name" value="Tscrpt_reg_AsnC/Lrp_C"/>
</dbReference>
<sequence length="79" mass="8639">MVCLVEALILINTTSGVMDKVHEEVKNIKEVRKATKADGPHDIIAIVEIEAVGEIRDALMDKIRSIKGVKETTTNLIIG</sequence>
<dbReference type="AlphaFoldDB" id="A0A133UYL5"/>
<comment type="caution">
    <text evidence="2">The sequence shown here is derived from an EMBL/GenBank/DDBJ whole genome shotgun (WGS) entry which is preliminary data.</text>
</comment>
<proteinExistence type="predicted"/>
<dbReference type="Proteomes" id="UP000070341">
    <property type="component" value="Unassembled WGS sequence"/>
</dbReference>
<evidence type="ECO:0000313" key="3">
    <source>
        <dbReference type="Proteomes" id="UP000070341"/>
    </source>
</evidence>
<organism evidence="2 3">
    <name type="scientific">candidate division MSBL1 archaeon SCGC-AAA259M10</name>
    <dbReference type="NCBI Taxonomy" id="1698270"/>
    <lineage>
        <taxon>Archaea</taxon>
        <taxon>Methanobacteriati</taxon>
        <taxon>Methanobacteriota</taxon>
        <taxon>candidate division MSBL1</taxon>
    </lineage>
</organism>
<dbReference type="Gene3D" id="3.30.70.920">
    <property type="match status" value="1"/>
</dbReference>
<dbReference type="SUPFAM" id="SSF54909">
    <property type="entry name" value="Dimeric alpha+beta barrel"/>
    <property type="match status" value="1"/>
</dbReference>
<dbReference type="InterPro" id="IPR011008">
    <property type="entry name" value="Dimeric_a/b-barrel"/>
</dbReference>
<accession>A0A133UYL5</accession>
<dbReference type="EMBL" id="LHXU01000058">
    <property type="protein sequence ID" value="KXA99300.1"/>
    <property type="molecule type" value="Genomic_DNA"/>
</dbReference>
<protein>
    <recommendedName>
        <fullName evidence="1">Transcription regulator AsnC/Lrp ligand binding domain-containing protein</fullName>
    </recommendedName>
</protein>
<gene>
    <name evidence="2" type="ORF">AKJ40_03435</name>
</gene>
<evidence type="ECO:0000313" key="2">
    <source>
        <dbReference type="EMBL" id="KXA99300.1"/>
    </source>
</evidence>